<evidence type="ECO:0000256" key="2">
    <source>
        <dbReference type="SAM" id="SignalP"/>
    </source>
</evidence>
<evidence type="ECO:0000313" key="4">
    <source>
        <dbReference type="Proteomes" id="UP000829194"/>
    </source>
</evidence>
<feature type="compositionally biased region" description="Polar residues" evidence="1">
    <location>
        <begin position="29"/>
        <end position="39"/>
    </location>
</feature>
<dbReference type="EMBL" id="CP093547">
    <property type="protein sequence ID" value="UNP28213.1"/>
    <property type="molecule type" value="Genomic_DNA"/>
</dbReference>
<dbReference type="Proteomes" id="UP000829194">
    <property type="component" value="Chromosome"/>
</dbReference>
<gene>
    <name evidence="3" type="ORF">MOV92_17140</name>
</gene>
<feature type="chain" id="PRO_5046603739" description="TonB-dependent receptor" evidence="2">
    <location>
        <begin position="27"/>
        <end position="1275"/>
    </location>
</feature>
<name>A0ABY3X6L3_9GAMM</name>
<protein>
    <recommendedName>
        <fullName evidence="5">TonB-dependent receptor</fullName>
    </recommendedName>
</protein>
<dbReference type="RefSeq" id="WP_148648975.1">
    <property type="nucleotide sequence ID" value="NZ_CP011131.1"/>
</dbReference>
<dbReference type="SUPFAM" id="SSF56935">
    <property type="entry name" value="Porins"/>
    <property type="match status" value="1"/>
</dbReference>
<proteinExistence type="predicted"/>
<evidence type="ECO:0008006" key="5">
    <source>
        <dbReference type="Google" id="ProtNLM"/>
    </source>
</evidence>
<evidence type="ECO:0000256" key="1">
    <source>
        <dbReference type="SAM" id="MobiDB-lite"/>
    </source>
</evidence>
<feature type="signal peptide" evidence="2">
    <location>
        <begin position="1"/>
        <end position="26"/>
    </location>
</feature>
<accession>A0ABY3X6L3</accession>
<organism evidence="3 4">
    <name type="scientific">Lysobacter gummosus</name>
    <dbReference type="NCBI Taxonomy" id="262324"/>
    <lineage>
        <taxon>Bacteria</taxon>
        <taxon>Pseudomonadati</taxon>
        <taxon>Pseudomonadota</taxon>
        <taxon>Gammaproteobacteria</taxon>
        <taxon>Lysobacterales</taxon>
        <taxon>Lysobacteraceae</taxon>
        <taxon>Lysobacter</taxon>
    </lineage>
</organism>
<sequence>MKMKMKLLDMTLIGLLSAGAATPALAQKTGVNNPSQNRAPDTLAQPRQDLGRRTTPVPVDLSSLDKPAPQTEATQPVPRAKCEGSECRSEEGLLFRVRTRGEEKPVAQGDDAAALQANRRVDVVHENLAPGAAKIAGKFQIDLPNGGVIWATEDPTLGPPVLNVQAGSTAPFENGRITKPVRFHGYTNYASFIDKLTVTVYRGSDTDLVTPLATIDLPVENVSEQEWDGTLPSNINLLAGDELIYIARAYGKDGVFDEINQQRIQLLKPEEYDRGVQIQREQVQRTLGQPIDDRGAQDVAITSSIYGSNAIRIQNIPVYGSRVRIYGRDIPRDSQLTINDQTFPIDLERKFAAEFLEPVGPHTYAVKIKNRGGGDIEKNLDVNVTGKYSFLVALADVTLSENNVSGNIEPLAAGDQGRYDDSFISEGRLAFYLKGKVQGKYLITAQADTRENEIKRMFNGFFDADAQDIFRRLDPNLYYPVYGDDSNTYRDVDTQGKLYLRVDWDQNQAMWGNFNTGITGTEYGQYNRSLYGAALNWRSRNTTVLGDPRSELKLFGSEAQSALGHTEFLGTGNSVYMLRHTDVLPGSEKVTVEIRDVTTGRVESRVDLKRGADYEMNDMQGRLILTRALSQITRENVRTLTRDTPLDGYTQRLLVDYEYVPAGFQTDDVSAGFRGKQWFGDHFAVGGTYIDENRSGDDYSLKGVDLTLQAGRGTYLKLEKTRTESTAAPIWYSTNGGVDFTRINPVTGARRGDADKVEARANFKELGWTELDWSVGAWWRDIDEGFSISRYDNGEAVQEYGAEFLGYFTENFSLFGRHTRRERGDESLEQSQLTADWRITNDDQLGAELRRIREERGASSTSTAPDIDAMLFALSYRHRIGSTLELYATGQYTVDDDGGKYDRNDLLTLGARYLFGDRSSVGAEVSSGSRGQAGKLDAEYRLNTDHTLYGAYTFSTDNTERDPLFDNALQTGWTIGQRWRLNNQTNLYNESQFLKDPRDSSEGIMHTFGMDFYPAEGWNLGFTLMDGDLEASTGHVDRRAYSLSGGRVDPRTDWSSKIEYRKDSGAERREVWVTTNRLFYKINEDWRIAARFVYSDINDEIDASRGAKTVEGNLGFAYRPHDSSRWAAFGKYIYLYDLATIGQEGGNQYDQRSQVLSFEGIYRIDDKWEVGGKAASRWGDYRLGRGTGLWLDSRADFLAGQVRYHLIAKWDAMAEYRWLAVKDGGDKRGWLVGVDRQIGDNFKVGIGYNFTDFSDDLTDLEYDNKGWFLNLAGYY</sequence>
<keyword evidence="4" id="KW-1185">Reference proteome</keyword>
<evidence type="ECO:0000313" key="3">
    <source>
        <dbReference type="EMBL" id="UNP28213.1"/>
    </source>
</evidence>
<feature type="region of interest" description="Disordered" evidence="1">
    <location>
        <begin position="28"/>
        <end position="85"/>
    </location>
</feature>
<keyword evidence="2" id="KW-0732">Signal</keyword>
<reference evidence="3 4" key="1">
    <citation type="submission" date="2022-03" db="EMBL/GenBank/DDBJ databases">
        <title>Complete genome sequence of Lysobacter capsici VKM B-2533 and Lysobacter gummosus 10.1.1, promising sources of lytic agents.</title>
        <authorList>
            <person name="Tarlachkov S.V."/>
            <person name="Kudryakova I.V."/>
            <person name="Afoshin A.S."/>
            <person name="Leontyevskaya E.A."/>
            <person name="Leontyevskaya N.V."/>
        </authorList>
    </citation>
    <scope>NUCLEOTIDE SEQUENCE [LARGE SCALE GENOMIC DNA]</scope>
    <source>
        <strain evidence="3 4">10.1.1</strain>
    </source>
</reference>